<comment type="cofactor">
    <cofactor evidence="2">
        <name>Mg(2+)</name>
        <dbReference type="ChEBI" id="CHEBI:18420"/>
    </cofactor>
    <text evidence="2">Binds 2 magnesium ions per subunit.</text>
</comment>
<dbReference type="GO" id="GO:0008834">
    <property type="term" value="F:ditrans,polycis-undecaprenyl-diphosphate synthase [(2E,6E)-farnesyl-diphosphate specific] activity"/>
    <property type="evidence" value="ECO:0007669"/>
    <property type="project" value="TreeGrafter"/>
</dbReference>
<feature type="binding site" evidence="2">
    <location>
        <position position="176"/>
    </location>
    <ligand>
        <name>substrate</name>
    </ligand>
</feature>
<proteinExistence type="inferred from homology"/>
<dbReference type="KEGG" id="msil:METEAL_37780"/>
<keyword evidence="4" id="KW-1185">Reference proteome</keyword>
<feature type="binding site" evidence="2">
    <location>
        <position position="195"/>
    </location>
    <ligand>
        <name>Mg(2+)</name>
        <dbReference type="ChEBI" id="CHEBI:18420"/>
    </ligand>
</feature>
<keyword evidence="2" id="KW-0479">Metal-binding</keyword>
<evidence type="ECO:0000256" key="1">
    <source>
        <dbReference type="ARBA" id="ARBA00022679"/>
    </source>
</evidence>
<dbReference type="Pfam" id="PF01255">
    <property type="entry name" value="Prenyltransf"/>
    <property type="match status" value="1"/>
</dbReference>
<dbReference type="InterPro" id="IPR018520">
    <property type="entry name" value="UPP_synth-like_CS"/>
</dbReference>
<feature type="binding site" evidence="2">
    <location>
        <begin position="13"/>
        <end position="16"/>
    </location>
    <ligand>
        <name>substrate</name>
    </ligand>
</feature>
<reference evidence="4" key="1">
    <citation type="journal article" date="2023" name="Int. J. Syst. Evol. Microbiol.">
        <title>Mesoterricola silvestris gen. nov., sp. nov., Mesoterricola sediminis sp. nov., Geothrix oryzae sp. nov., Geothrix edaphica sp. nov., Geothrix rubra sp. nov., and Geothrix limicola sp. nov., six novel members of Acidobacteriota isolated from soils.</title>
        <authorList>
            <person name="Itoh H."/>
            <person name="Sugisawa Y."/>
            <person name="Mise K."/>
            <person name="Xu Z."/>
            <person name="Kuniyasu M."/>
            <person name="Ushijima N."/>
            <person name="Kawano K."/>
            <person name="Kobayashi E."/>
            <person name="Shiratori Y."/>
            <person name="Masuda Y."/>
            <person name="Senoo K."/>
        </authorList>
    </citation>
    <scope>NUCLEOTIDE SEQUENCE [LARGE SCALE GENOMIC DNA]</scope>
    <source>
        <strain evidence="4">W79</strain>
    </source>
</reference>
<feature type="binding site" evidence="2">
    <location>
        <begin position="57"/>
        <end position="59"/>
    </location>
    <ligand>
        <name>substrate</name>
    </ligand>
</feature>
<dbReference type="SUPFAM" id="SSF64005">
    <property type="entry name" value="Undecaprenyl diphosphate synthase"/>
    <property type="match status" value="1"/>
</dbReference>
<dbReference type="PANTHER" id="PTHR10291:SF0">
    <property type="entry name" value="DEHYDRODOLICHYL DIPHOSPHATE SYNTHASE 2"/>
    <property type="match status" value="1"/>
</dbReference>
<feature type="binding site" evidence="2">
    <location>
        <position position="29"/>
    </location>
    <ligand>
        <name>substrate</name>
    </ligand>
</feature>
<dbReference type="InterPro" id="IPR001441">
    <property type="entry name" value="UPP_synth-like"/>
</dbReference>
<dbReference type="GO" id="GO:0000287">
    <property type="term" value="F:magnesium ion binding"/>
    <property type="evidence" value="ECO:0007669"/>
    <property type="project" value="UniProtKB-UniRule"/>
</dbReference>
<dbReference type="FunFam" id="3.40.1180.10:FF:000001">
    <property type="entry name" value="(2E,6E)-farnesyl-diphosphate-specific ditrans,polycis-undecaprenyl-diphosphate synthase"/>
    <property type="match status" value="1"/>
</dbReference>
<dbReference type="GO" id="GO:0016094">
    <property type="term" value="P:polyprenol biosynthetic process"/>
    <property type="evidence" value="ECO:0007669"/>
    <property type="project" value="TreeGrafter"/>
</dbReference>
<name>A0AA48GNJ5_9BACT</name>
<feature type="active site" description="Proton acceptor" evidence="2">
    <location>
        <position position="60"/>
    </location>
</feature>
<feature type="binding site" evidence="2">
    <location>
        <position position="61"/>
    </location>
    <ligand>
        <name>substrate</name>
    </ligand>
</feature>
<dbReference type="PANTHER" id="PTHR10291">
    <property type="entry name" value="DEHYDRODOLICHYL DIPHOSPHATE SYNTHASE FAMILY MEMBER"/>
    <property type="match status" value="1"/>
</dbReference>
<gene>
    <name evidence="3" type="ORF">METEAL_37780</name>
</gene>
<feature type="binding site" evidence="2">
    <location>
        <position position="63"/>
    </location>
    <ligand>
        <name>substrate</name>
    </ligand>
</feature>
<keyword evidence="1 2" id="KW-0808">Transferase</keyword>
<sequence length="228" mass="25606">MTVPRHVALIMDGNGRWAAQRGWPRIKGHKEGVRAVQDILDAASDAGIGHLTLYAFSTENWKRPAQEVAVLMALLRMYLRMFLPKLRKRGIRFHHLGAPEGLPGGILKDLRTLEEQTAGHTGMVFHLAVNYGARLELATAARKCLEDGVLPADLDEEALASRLWTAGAPDVDLLIRTSGELRISNFLLWQAAYAEFYMTECLWPDFRGPQLREALEAYSQRERRFGGI</sequence>
<protein>
    <recommendedName>
        <fullName evidence="2">Isoprenyl transferase</fullName>
        <ecNumber evidence="2">2.5.1.-</ecNumber>
    </recommendedName>
</protein>
<dbReference type="InterPro" id="IPR036424">
    <property type="entry name" value="UPP_synth-like_sf"/>
</dbReference>
<dbReference type="PROSITE" id="PS01066">
    <property type="entry name" value="UPP_SYNTHASE"/>
    <property type="match status" value="1"/>
</dbReference>
<comment type="function">
    <text evidence="2">Catalyzes the condensation of isopentenyl diphosphate (IPP) with allylic pyrophosphates generating different type of terpenoids.</text>
</comment>
<dbReference type="RefSeq" id="WP_316413278.1">
    <property type="nucleotide sequence ID" value="NZ_AP027080.1"/>
</dbReference>
<evidence type="ECO:0000256" key="2">
    <source>
        <dbReference type="HAMAP-Rule" id="MF_01139"/>
    </source>
</evidence>
<keyword evidence="2" id="KW-0460">Magnesium</keyword>
<evidence type="ECO:0000313" key="3">
    <source>
        <dbReference type="EMBL" id="BDU74604.1"/>
    </source>
</evidence>
<feature type="binding site" evidence="2">
    <location>
        <position position="25"/>
    </location>
    <ligand>
        <name>substrate</name>
    </ligand>
</feature>
<dbReference type="EMBL" id="AP027080">
    <property type="protein sequence ID" value="BDU74604.1"/>
    <property type="molecule type" value="Genomic_DNA"/>
</dbReference>
<dbReference type="HAMAP" id="MF_01139">
    <property type="entry name" value="ISPT"/>
    <property type="match status" value="1"/>
</dbReference>
<comment type="similarity">
    <text evidence="2">Belongs to the UPP synthase family.</text>
</comment>
<dbReference type="NCBIfam" id="TIGR00055">
    <property type="entry name" value="uppS"/>
    <property type="match status" value="1"/>
</dbReference>
<comment type="subunit">
    <text evidence="2">Homodimer.</text>
</comment>
<dbReference type="CDD" id="cd00475">
    <property type="entry name" value="Cis_IPPS"/>
    <property type="match status" value="1"/>
</dbReference>
<evidence type="ECO:0000313" key="4">
    <source>
        <dbReference type="Proteomes" id="UP001238179"/>
    </source>
</evidence>
<accession>A0AA48GNJ5</accession>
<feature type="binding site" evidence="2">
    <location>
        <position position="17"/>
    </location>
    <ligand>
        <name>substrate</name>
    </ligand>
</feature>
<dbReference type="GO" id="GO:0005829">
    <property type="term" value="C:cytosol"/>
    <property type="evidence" value="ECO:0007669"/>
    <property type="project" value="TreeGrafter"/>
</dbReference>
<dbReference type="AlphaFoldDB" id="A0AA48GNJ5"/>
<feature type="active site" evidence="2">
    <location>
        <position position="12"/>
    </location>
</feature>
<dbReference type="Proteomes" id="UP001238179">
    <property type="component" value="Chromosome"/>
</dbReference>
<dbReference type="Gene3D" id="3.40.1180.10">
    <property type="entry name" value="Decaprenyl diphosphate synthase-like"/>
    <property type="match status" value="1"/>
</dbReference>
<dbReference type="EC" id="2.5.1.-" evidence="2"/>
<feature type="binding site" evidence="2">
    <location>
        <position position="12"/>
    </location>
    <ligand>
        <name>Mg(2+)</name>
        <dbReference type="ChEBI" id="CHEBI:18420"/>
    </ligand>
</feature>
<organism evidence="3 4">
    <name type="scientific">Mesoterricola silvestris</name>
    <dbReference type="NCBI Taxonomy" id="2927979"/>
    <lineage>
        <taxon>Bacteria</taxon>
        <taxon>Pseudomonadati</taxon>
        <taxon>Acidobacteriota</taxon>
        <taxon>Holophagae</taxon>
        <taxon>Holophagales</taxon>
        <taxon>Holophagaceae</taxon>
        <taxon>Mesoterricola</taxon>
    </lineage>
</organism>
<feature type="binding site" evidence="2">
    <location>
        <begin position="182"/>
        <end position="184"/>
    </location>
    <ligand>
        <name>substrate</name>
    </ligand>
</feature>